<dbReference type="GO" id="GO:0000822">
    <property type="term" value="F:inositol hexakisphosphate binding"/>
    <property type="evidence" value="ECO:0007669"/>
    <property type="project" value="TreeGrafter"/>
</dbReference>
<protein>
    <recommendedName>
        <fullName evidence="1">SPX domain-containing protein</fullName>
    </recommendedName>
</protein>
<dbReference type="PANTHER" id="PTHR10783">
    <property type="entry name" value="XENOTROPIC AND POLYTROPIC RETROVIRUS RECEPTOR 1-RELATED"/>
    <property type="match status" value="1"/>
</dbReference>
<dbReference type="GO" id="GO:0006817">
    <property type="term" value="P:phosphate ion transport"/>
    <property type="evidence" value="ECO:0007669"/>
    <property type="project" value="TreeGrafter"/>
</dbReference>
<proteinExistence type="predicted"/>
<dbReference type="GO" id="GO:0016036">
    <property type="term" value="P:cellular response to phosphate starvation"/>
    <property type="evidence" value="ECO:0007669"/>
    <property type="project" value="TreeGrafter"/>
</dbReference>
<dbReference type="EMBL" id="MBFR01000003">
    <property type="protein sequence ID" value="PVU98122.1"/>
    <property type="molecule type" value="Genomic_DNA"/>
</dbReference>
<reference evidence="2 3" key="1">
    <citation type="journal article" date="2018" name="MBio">
        <title>Comparative Genomics Reveals the Core Gene Toolbox for the Fungus-Insect Symbiosis.</title>
        <authorList>
            <person name="Wang Y."/>
            <person name="Stata M."/>
            <person name="Wang W."/>
            <person name="Stajich J.E."/>
            <person name="White M.M."/>
            <person name="Moncalvo J.M."/>
        </authorList>
    </citation>
    <scope>NUCLEOTIDE SEQUENCE [LARGE SCALE GENOMIC DNA]</scope>
    <source>
        <strain evidence="2 3">SWE-8-4</strain>
    </source>
</reference>
<feature type="domain" description="SPX" evidence="1">
    <location>
        <begin position="1"/>
        <end position="387"/>
    </location>
</feature>
<dbReference type="PANTHER" id="PTHR10783:SF103">
    <property type="entry name" value="SOLUTE CARRIER FAMILY 53 MEMBER 1"/>
    <property type="match status" value="1"/>
</dbReference>
<dbReference type="GO" id="GO:0005886">
    <property type="term" value="C:plasma membrane"/>
    <property type="evidence" value="ECO:0007669"/>
    <property type="project" value="TreeGrafter"/>
</dbReference>
<dbReference type="Pfam" id="PF03105">
    <property type="entry name" value="SPX"/>
    <property type="match status" value="2"/>
</dbReference>
<comment type="caution">
    <text evidence="2">The sequence shown here is derived from an EMBL/GenBank/DDBJ whole genome shotgun (WGS) entry which is preliminary data.</text>
</comment>
<evidence type="ECO:0000313" key="2">
    <source>
        <dbReference type="EMBL" id="PVU98122.1"/>
    </source>
</evidence>
<dbReference type="CDD" id="cd14475">
    <property type="entry name" value="SPX_SYG1_like"/>
    <property type="match status" value="1"/>
</dbReference>
<dbReference type="AlphaFoldDB" id="A0A2T9Z0I9"/>
<accession>A0A2T9Z0I9</accession>
<name>A0A2T9Z0I9_9FUNG</name>
<evidence type="ECO:0000313" key="3">
    <source>
        <dbReference type="Proteomes" id="UP000245383"/>
    </source>
</evidence>
<dbReference type="GO" id="GO:0005794">
    <property type="term" value="C:Golgi apparatus"/>
    <property type="evidence" value="ECO:0007669"/>
    <property type="project" value="TreeGrafter"/>
</dbReference>
<sequence length="465" mass="53781">MKFGKYIESEAVPEWHAAYMDYKGLKSIIKKTDPENIDNLDLPQYINSPSKLGLVNDTDFQVAQSSKNDCSSFDVITHDNGHNKPNDAVSRNDLVVIPFNDQEKIKAKQRVSFSNYNYDQNHNIDISGKTNTFQKLDEPVTICEINSNSLVPFDKNNKISTTPLNQLKKKSNLANKAYNTNIITQIKKFSTYLYNNYTVGLNHSGLKHRYTNKSLPAHLNSDSYHDDRFEIIKRKASTRYSPENFEPSFADMEHFKRALESRHPTDQQFFAYCENQLNKVNEFFQEKETIFLSRLNEFKQQLNILTEVERDYKTSGNKYIFKDKQFDLSSKGSLERINLRMKKVIKEIYRSIEMLKGYRALNKTGFAKILKKYTKYAKWKSGSVFFLEFVETCYFVTSNKVDNALVEIENLFAFHYTDKSLSTAKLELRMPCDINKIQSGSVFKTGVAIGATLPIVVHAVYYGKN</sequence>
<dbReference type="OrthoDB" id="9970435at2759"/>
<dbReference type="InterPro" id="IPR004331">
    <property type="entry name" value="SPX_dom"/>
</dbReference>
<dbReference type="STRING" id="133385.A0A2T9Z0I9"/>
<dbReference type="PROSITE" id="PS51382">
    <property type="entry name" value="SPX"/>
    <property type="match status" value="1"/>
</dbReference>
<organism evidence="2 3">
    <name type="scientific">Smittium simulii</name>
    <dbReference type="NCBI Taxonomy" id="133385"/>
    <lineage>
        <taxon>Eukaryota</taxon>
        <taxon>Fungi</taxon>
        <taxon>Fungi incertae sedis</taxon>
        <taxon>Zoopagomycota</taxon>
        <taxon>Kickxellomycotina</taxon>
        <taxon>Harpellomycetes</taxon>
        <taxon>Harpellales</taxon>
        <taxon>Legeriomycetaceae</taxon>
        <taxon>Smittium</taxon>
    </lineage>
</organism>
<dbReference type="Proteomes" id="UP000245383">
    <property type="component" value="Unassembled WGS sequence"/>
</dbReference>
<evidence type="ECO:0000259" key="1">
    <source>
        <dbReference type="PROSITE" id="PS51382"/>
    </source>
</evidence>
<gene>
    <name evidence="2" type="ORF">BB561_000126</name>
</gene>
<keyword evidence="3" id="KW-1185">Reference proteome</keyword>